<dbReference type="Proteomes" id="UP000009138">
    <property type="component" value="Unassembled WGS sequence"/>
</dbReference>
<dbReference type="RefSeq" id="XP_067525064.1">
    <property type="nucleotide sequence ID" value="XM_067668963.1"/>
</dbReference>
<dbReference type="VEuPathDB" id="FungiDB:RO3G_14379"/>
<sequence>MNFLIILLAFIVIVQASVHTVHMDKLRLAQFIVAQIKARIHSEITLKISTSVTSNVIRHISIDLITPHGISKVEKASSSTIQLSVANGLQVRVSKTLEKALDKIITQSMIEELMPTKLDRVSQLKGVMIQAEKLVRLQLTKILPKIEKALRSCIETHLERNTHHLEIYIPKEGNFIVLLHLDVSVLSRAETITRSVFRNYIRQNATDLAQLGQRNLLYKGLRVAFAH</sequence>
<evidence type="ECO:0000256" key="1">
    <source>
        <dbReference type="SAM" id="SignalP"/>
    </source>
</evidence>
<evidence type="ECO:0008006" key="4">
    <source>
        <dbReference type="Google" id="ProtNLM"/>
    </source>
</evidence>
<keyword evidence="3" id="KW-1185">Reference proteome</keyword>
<dbReference type="STRING" id="246409.I1CMI8"/>
<dbReference type="GeneID" id="93621344"/>
<gene>
    <name evidence="2" type="ORF">RO3G_14379</name>
</gene>
<protein>
    <recommendedName>
        <fullName evidence="4">Lipid-binding serum glycoprotein N-terminal domain-containing protein</fullName>
    </recommendedName>
</protein>
<dbReference type="OMA" id="LYIDTHI"/>
<accession>I1CMI8</accession>
<evidence type="ECO:0000313" key="3">
    <source>
        <dbReference type="Proteomes" id="UP000009138"/>
    </source>
</evidence>
<organism evidence="2 3">
    <name type="scientific">Rhizopus delemar (strain RA 99-880 / ATCC MYA-4621 / FGSC 9543 / NRRL 43880)</name>
    <name type="common">Mucormycosis agent</name>
    <name type="synonym">Rhizopus arrhizus var. delemar</name>
    <dbReference type="NCBI Taxonomy" id="246409"/>
    <lineage>
        <taxon>Eukaryota</taxon>
        <taxon>Fungi</taxon>
        <taxon>Fungi incertae sedis</taxon>
        <taxon>Mucoromycota</taxon>
        <taxon>Mucoromycotina</taxon>
        <taxon>Mucoromycetes</taxon>
        <taxon>Mucorales</taxon>
        <taxon>Mucorineae</taxon>
        <taxon>Rhizopodaceae</taxon>
        <taxon>Rhizopus</taxon>
    </lineage>
</organism>
<proteinExistence type="predicted"/>
<keyword evidence="1" id="KW-0732">Signal</keyword>
<dbReference type="EMBL" id="CH476745">
    <property type="protein sequence ID" value="EIE89668.1"/>
    <property type="molecule type" value="Genomic_DNA"/>
</dbReference>
<dbReference type="AlphaFoldDB" id="I1CMI8"/>
<dbReference type="OrthoDB" id="2360307at2759"/>
<name>I1CMI8_RHIO9</name>
<dbReference type="InParanoid" id="I1CMI8"/>
<feature type="signal peptide" evidence="1">
    <location>
        <begin position="1"/>
        <end position="16"/>
    </location>
</feature>
<evidence type="ECO:0000313" key="2">
    <source>
        <dbReference type="EMBL" id="EIE89668.1"/>
    </source>
</evidence>
<reference evidence="2 3" key="1">
    <citation type="journal article" date="2009" name="PLoS Genet.">
        <title>Genomic analysis of the basal lineage fungus Rhizopus oryzae reveals a whole-genome duplication.</title>
        <authorList>
            <person name="Ma L.-J."/>
            <person name="Ibrahim A.S."/>
            <person name="Skory C."/>
            <person name="Grabherr M.G."/>
            <person name="Burger G."/>
            <person name="Butler M."/>
            <person name="Elias M."/>
            <person name="Idnurm A."/>
            <person name="Lang B.F."/>
            <person name="Sone T."/>
            <person name="Abe A."/>
            <person name="Calvo S.E."/>
            <person name="Corrochano L.M."/>
            <person name="Engels R."/>
            <person name="Fu J."/>
            <person name="Hansberg W."/>
            <person name="Kim J.-M."/>
            <person name="Kodira C.D."/>
            <person name="Koehrsen M.J."/>
            <person name="Liu B."/>
            <person name="Miranda-Saavedra D."/>
            <person name="O'Leary S."/>
            <person name="Ortiz-Castellanos L."/>
            <person name="Poulter R."/>
            <person name="Rodriguez-Romero J."/>
            <person name="Ruiz-Herrera J."/>
            <person name="Shen Y.-Q."/>
            <person name="Zeng Q."/>
            <person name="Galagan J."/>
            <person name="Birren B.W."/>
            <person name="Cuomo C.A."/>
            <person name="Wickes B.L."/>
        </authorList>
    </citation>
    <scope>NUCLEOTIDE SEQUENCE [LARGE SCALE GENOMIC DNA]</scope>
    <source>
        <strain evidence="3">RA 99-880 / ATCC MYA-4621 / FGSC 9543 / NRRL 43880</strain>
    </source>
</reference>
<feature type="chain" id="PRO_5003638719" description="Lipid-binding serum glycoprotein N-terminal domain-containing protein" evidence="1">
    <location>
        <begin position="17"/>
        <end position="227"/>
    </location>
</feature>